<protein>
    <submittedName>
        <fullName evidence="1">Uncharacterized protein</fullName>
    </submittedName>
</protein>
<dbReference type="EnsemblMetazoa" id="MESCA001001-RA">
    <property type="protein sequence ID" value="MESCA001001-PA"/>
    <property type="gene ID" value="MESCA001001"/>
</dbReference>
<reference evidence="1" key="2">
    <citation type="submission" date="2015-06" db="UniProtKB">
        <authorList>
            <consortium name="EnsemblMetazoa"/>
        </authorList>
    </citation>
    <scope>IDENTIFICATION</scope>
</reference>
<reference evidence="2" key="1">
    <citation type="submission" date="2013-02" db="EMBL/GenBank/DDBJ databases">
        <authorList>
            <person name="Hughes D."/>
        </authorList>
    </citation>
    <scope>NUCLEOTIDE SEQUENCE</scope>
    <source>
        <strain>Durham</strain>
        <strain evidence="2">NC isolate 2 -- Noor lab</strain>
    </source>
</reference>
<proteinExistence type="predicted"/>
<organism evidence="1 2">
    <name type="scientific">Megaselia scalaris</name>
    <name type="common">Humpbacked fly</name>
    <name type="synonym">Phora scalaris</name>
    <dbReference type="NCBI Taxonomy" id="36166"/>
    <lineage>
        <taxon>Eukaryota</taxon>
        <taxon>Metazoa</taxon>
        <taxon>Ecdysozoa</taxon>
        <taxon>Arthropoda</taxon>
        <taxon>Hexapoda</taxon>
        <taxon>Insecta</taxon>
        <taxon>Pterygota</taxon>
        <taxon>Neoptera</taxon>
        <taxon>Endopterygota</taxon>
        <taxon>Diptera</taxon>
        <taxon>Brachycera</taxon>
        <taxon>Muscomorpha</taxon>
        <taxon>Platypezoidea</taxon>
        <taxon>Phoridae</taxon>
        <taxon>Megaseliini</taxon>
        <taxon>Megaselia</taxon>
    </lineage>
</organism>
<dbReference type="EMBL" id="CAQQ02012843">
    <property type="status" value="NOT_ANNOTATED_CDS"/>
    <property type="molecule type" value="Genomic_DNA"/>
</dbReference>
<keyword evidence="2" id="KW-1185">Reference proteome</keyword>
<sequence length="70" mass="8762">MALVPSYKTDWDLWDYRRRLWRDYDWELDYPYWSRLYRHKSLPDLSNVVVNKEGFEATVDVHLFKSYEKV</sequence>
<evidence type="ECO:0000313" key="1">
    <source>
        <dbReference type="EnsemblMetazoa" id="MESCA001001-PA"/>
    </source>
</evidence>
<dbReference type="Proteomes" id="UP000015102">
    <property type="component" value="Unassembled WGS sequence"/>
</dbReference>
<accession>T1GCI7</accession>
<evidence type="ECO:0000313" key="2">
    <source>
        <dbReference type="Proteomes" id="UP000015102"/>
    </source>
</evidence>
<dbReference type="HOGENOM" id="CLU_2760712_0_0_1"/>
<dbReference type="STRING" id="36166.T1GCI7"/>
<dbReference type="AlphaFoldDB" id="T1GCI7"/>
<name>T1GCI7_MEGSC</name>